<evidence type="ECO:0000313" key="2">
    <source>
        <dbReference type="EMBL" id="ASJ79475.1"/>
    </source>
</evidence>
<dbReference type="GO" id="GO:0016740">
    <property type="term" value="F:transferase activity"/>
    <property type="evidence" value="ECO:0007669"/>
    <property type="project" value="UniProtKB-KW"/>
</dbReference>
<reference evidence="3" key="1">
    <citation type="submission" date="2017-04" db="EMBL/GenBank/DDBJ databases">
        <authorList>
            <person name="Kim M."/>
            <person name="Ryu S."/>
            <person name="Kim M."/>
        </authorList>
    </citation>
    <scope>NUCLEOTIDE SEQUENCE [LARGE SCALE GENOMIC DNA]</scope>
</reference>
<evidence type="ECO:0000313" key="3">
    <source>
        <dbReference type="Proteomes" id="UP000224802"/>
    </source>
</evidence>
<gene>
    <name evidence="2" type="ORF">ECP1_021</name>
</gene>
<dbReference type="InterPro" id="IPR044925">
    <property type="entry name" value="His-Me_finger_sf"/>
</dbReference>
<protein>
    <submittedName>
        <fullName evidence="2">Glycosyltransferase</fullName>
    </submittedName>
</protein>
<dbReference type="Proteomes" id="UP000224802">
    <property type="component" value="Segment"/>
</dbReference>
<name>A0A220NRM6_9CAUD</name>
<dbReference type="SUPFAM" id="SSF54060">
    <property type="entry name" value="His-Me finger endonucleases"/>
    <property type="match status" value="1"/>
</dbReference>
<dbReference type="GO" id="GO:0004519">
    <property type="term" value="F:endonuclease activity"/>
    <property type="evidence" value="ECO:0007669"/>
    <property type="project" value="InterPro"/>
</dbReference>
<dbReference type="InterPro" id="IPR044930">
    <property type="entry name" value="Homing_endonuclease_His-Me"/>
</dbReference>
<evidence type="ECO:0000259" key="1">
    <source>
        <dbReference type="Pfam" id="PF13392"/>
    </source>
</evidence>
<sequence>MNGIVRNAGNTCSVNSCERPAHCKSMCQMHYLRLYKTGSLKAKSPLDRLRSKYMVDESTGCWNWLAYINPDGYGMFKHKGVMTLAHKASYELLVKNVPEGFELDHACHNRKCVNPKHLSVVTHRVNVWNRIKPVSSTGVMGVSLRESGKYRARLTRNGDIILQKEFETLSEATAAVEKARCEFEGK</sequence>
<dbReference type="Pfam" id="PF13392">
    <property type="entry name" value="HNH_3"/>
    <property type="match status" value="1"/>
</dbReference>
<keyword evidence="2" id="KW-0808">Transferase</keyword>
<dbReference type="EMBL" id="KY979108">
    <property type="protein sequence ID" value="ASJ79475.1"/>
    <property type="molecule type" value="Genomic_DNA"/>
</dbReference>
<feature type="domain" description="HNH nuclease" evidence="1">
    <location>
        <begin position="96"/>
        <end position="126"/>
    </location>
</feature>
<dbReference type="InterPro" id="IPR003615">
    <property type="entry name" value="HNH_nuc"/>
</dbReference>
<keyword evidence="3" id="KW-1185">Reference proteome</keyword>
<proteinExistence type="predicted"/>
<organism evidence="2 3">
    <name type="scientific">Escherichia phage ECP1</name>
    <dbReference type="NCBI Taxonomy" id="2015807"/>
    <lineage>
        <taxon>Viruses</taxon>
        <taxon>Duplodnaviria</taxon>
        <taxon>Heunggongvirae</taxon>
        <taxon>Uroviricota</taxon>
        <taxon>Caudoviricetes</taxon>
        <taxon>Hendrixvirinae</taxon>
        <taxon>Wongtaivirus</taxon>
        <taxon>Wongtaivirus ECP1</taxon>
    </lineage>
</organism>
<accession>A0A220NRM6</accession>
<dbReference type="Gene3D" id="3.90.75.10">
    <property type="entry name" value="Homing Intron 3 (I-ppo) Encoded Endonuclease, Chain A"/>
    <property type="match status" value="1"/>
</dbReference>